<accession>A0A1Z5JKA3</accession>
<keyword evidence="1" id="KW-0175">Coiled coil</keyword>
<dbReference type="EMBL" id="BDSP01000080">
    <property type="protein sequence ID" value="GAX14437.1"/>
    <property type="molecule type" value="Genomic_DNA"/>
</dbReference>
<evidence type="ECO:0000256" key="1">
    <source>
        <dbReference type="SAM" id="Coils"/>
    </source>
</evidence>
<feature type="region of interest" description="Disordered" evidence="2">
    <location>
        <begin position="312"/>
        <end position="366"/>
    </location>
</feature>
<feature type="coiled-coil region" evidence="1">
    <location>
        <begin position="489"/>
        <end position="523"/>
    </location>
</feature>
<name>A0A1Z5JKA3_FISSO</name>
<feature type="region of interest" description="Disordered" evidence="2">
    <location>
        <begin position="126"/>
        <end position="178"/>
    </location>
</feature>
<feature type="compositionally biased region" description="Low complexity" evidence="2">
    <location>
        <begin position="312"/>
        <end position="325"/>
    </location>
</feature>
<protein>
    <submittedName>
        <fullName evidence="3">Uncharacterized protein</fullName>
    </submittedName>
</protein>
<evidence type="ECO:0000313" key="3">
    <source>
        <dbReference type="EMBL" id="GAX14437.1"/>
    </source>
</evidence>
<feature type="compositionally biased region" description="Basic and acidic residues" evidence="2">
    <location>
        <begin position="153"/>
        <end position="175"/>
    </location>
</feature>
<comment type="caution">
    <text evidence="3">The sequence shown here is derived from an EMBL/GenBank/DDBJ whole genome shotgun (WGS) entry which is preliminary data.</text>
</comment>
<feature type="region of interest" description="Disordered" evidence="2">
    <location>
        <begin position="378"/>
        <end position="401"/>
    </location>
</feature>
<feature type="compositionally biased region" description="Basic and acidic residues" evidence="2">
    <location>
        <begin position="126"/>
        <end position="137"/>
    </location>
</feature>
<keyword evidence="4" id="KW-1185">Reference proteome</keyword>
<dbReference type="AlphaFoldDB" id="A0A1Z5JKA3"/>
<sequence>MEATLLRALEDVQLRSKVETCLKEMVVDVEIAEKLEEQLANAQELKFLKDKVVEQEWALEESKVLLQERYHLQREVADQLVRELWALSRQMGELKLIKQKHEDLLMQYDEVVAKLIQMEEELVEAKRNNDSRGRQEEPPVEETVSQQNPTSEEPEKPKIERLGEEAKEESKETEGTKMTLEATIVQLPEPSVPVTKSASIEIPAPLTIETDVPPNIQQPVLEQSEDTLVSTETVVQPHSVVALEEDIQEDTPTLESLETKILMQIFAYLDALDILNTAQVNISMYSRVDTLFGLGNGSGNDSVDNSTIATTETAATSSQTTQVASGMSSKVNDPEPQTGPSSPPLSSSPSHHFLRRSESSPMTTASAAEGIRGLFSSMLQPSRGGKFAPSPPRTPLRSNTDAQQPMNAALASSMASKLSDAELNAIIVMTERLRQKESLVEKLMQEKSELAATLESTEGVKQFLIAKVRDMEGTLAAIGDNESKISQQIASDQEVIAFLDGRVQELEREAQMHKKNDEEMRGQMATMKQQAEQKAVVMGDMLQFEREKWTENEREWRATKKLLVKEVKNCRKQMMVLQAERDGYREQNEVLRKAVLSSQSTSGL</sequence>
<dbReference type="OrthoDB" id="76516at2759"/>
<organism evidence="3 4">
    <name type="scientific">Fistulifera solaris</name>
    <name type="common">Oleaginous diatom</name>
    <dbReference type="NCBI Taxonomy" id="1519565"/>
    <lineage>
        <taxon>Eukaryota</taxon>
        <taxon>Sar</taxon>
        <taxon>Stramenopiles</taxon>
        <taxon>Ochrophyta</taxon>
        <taxon>Bacillariophyta</taxon>
        <taxon>Bacillariophyceae</taxon>
        <taxon>Bacillariophycidae</taxon>
        <taxon>Naviculales</taxon>
        <taxon>Naviculaceae</taxon>
        <taxon>Fistulifera</taxon>
    </lineage>
</organism>
<reference evidence="3 4" key="1">
    <citation type="journal article" date="2015" name="Plant Cell">
        <title>Oil accumulation by the oleaginous diatom Fistulifera solaris as revealed by the genome and transcriptome.</title>
        <authorList>
            <person name="Tanaka T."/>
            <person name="Maeda Y."/>
            <person name="Veluchamy A."/>
            <person name="Tanaka M."/>
            <person name="Abida H."/>
            <person name="Marechal E."/>
            <person name="Bowler C."/>
            <person name="Muto M."/>
            <person name="Sunaga Y."/>
            <person name="Tanaka M."/>
            <person name="Yoshino T."/>
            <person name="Taniguchi T."/>
            <person name="Fukuda Y."/>
            <person name="Nemoto M."/>
            <person name="Matsumoto M."/>
            <person name="Wong P.S."/>
            <person name="Aburatani S."/>
            <person name="Fujibuchi W."/>
        </authorList>
    </citation>
    <scope>NUCLEOTIDE SEQUENCE [LARGE SCALE GENOMIC DNA]</scope>
    <source>
        <strain evidence="3 4">JPCC DA0580</strain>
    </source>
</reference>
<proteinExistence type="predicted"/>
<evidence type="ECO:0000256" key="2">
    <source>
        <dbReference type="SAM" id="MobiDB-lite"/>
    </source>
</evidence>
<dbReference type="Proteomes" id="UP000198406">
    <property type="component" value="Unassembled WGS sequence"/>
</dbReference>
<evidence type="ECO:0000313" key="4">
    <source>
        <dbReference type="Proteomes" id="UP000198406"/>
    </source>
</evidence>
<dbReference type="InParanoid" id="A0A1Z5JKA3"/>
<feature type="coiled-coil region" evidence="1">
    <location>
        <begin position="426"/>
        <end position="460"/>
    </location>
</feature>
<gene>
    <name evidence="3" type="ORF">FisN_11Hh104</name>
</gene>
<feature type="coiled-coil region" evidence="1">
    <location>
        <begin position="560"/>
        <end position="594"/>
    </location>
</feature>